<organism evidence="2 3">
    <name type="scientific">Marchantia polymorpha subsp. ruderalis</name>
    <dbReference type="NCBI Taxonomy" id="1480154"/>
    <lineage>
        <taxon>Eukaryota</taxon>
        <taxon>Viridiplantae</taxon>
        <taxon>Streptophyta</taxon>
        <taxon>Embryophyta</taxon>
        <taxon>Marchantiophyta</taxon>
        <taxon>Marchantiopsida</taxon>
        <taxon>Marchantiidae</taxon>
        <taxon>Marchantiales</taxon>
        <taxon>Marchantiaceae</taxon>
        <taxon>Marchantia</taxon>
    </lineage>
</organism>
<reference evidence="2" key="1">
    <citation type="submission" date="2016-03" db="EMBL/GenBank/DDBJ databases">
        <title>Mechanisms controlling the formation of the plant cell surface in tip-growing cells are functionally conserved among land plants.</title>
        <authorList>
            <person name="Honkanen S."/>
            <person name="Jones V.A."/>
            <person name="Morieri G."/>
            <person name="Champion C."/>
            <person name="Hetherington A.J."/>
            <person name="Kelly S."/>
            <person name="Saint-Marcoux D."/>
            <person name="Proust H."/>
            <person name="Prescott H."/>
            <person name="Dolan L."/>
        </authorList>
    </citation>
    <scope>NUCLEOTIDE SEQUENCE [LARGE SCALE GENOMIC DNA]</scope>
    <source>
        <tissue evidence="2">Whole gametophyte</tissue>
    </source>
</reference>
<evidence type="ECO:0000256" key="1">
    <source>
        <dbReference type="SAM" id="MobiDB-lite"/>
    </source>
</evidence>
<evidence type="ECO:0000313" key="3">
    <source>
        <dbReference type="Proteomes" id="UP000077202"/>
    </source>
</evidence>
<gene>
    <name evidence="2" type="ORF">AXG93_2175s1070</name>
</gene>
<protein>
    <submittedName>
        <fullName evidence="2">Uncharacterized protein</fullName>
    </submittedName>
</protein>
<evidence type="ECO:0000313" key="2">
    <source>
        <dbReference type="EMBL" id="OAE28524.1"/>
    </source>
</evidence>
<feature type="region of interest" description="Disordered" evidence="1">
    <location>
        <begin position="23"/>
        <end position="48"/>
    </location>
</feature>
<keyword evidence="3" id="KW-1185">Reference proteome</keyword>
<name>A0A176W6B6_MARPO</name>
<sequence length="147" mass="16269">MTDWTKGFDPILLAPRTANAIGMPTLRKRGERESENDESSEDIQKNLAPDEGRRWKIAFGTHNEGWAALTLLVMTTANIVGYVNSTEDAALCCKDIPRLEVLDKNALMSLFTMRSLAIHDFGGSIIPASMFLEAPSYLSTFTLKSTK</sequence>
<proteinExistence type="predicted"/>
<comment type="caution">
    <text evidence="2">The sequence shown here is derived from an EMBL/GenBank/DDBJ whole genome shotgun (WGS) entry which is preliminary data.</text>
</comment>
<dbReference type="Proteomes" id="UP000077202">
    <property type="component" value="Unassembled WGS sequence"/>
</dbReference>
<dbReference type="EMBL" id="LVLJ01001709">
    <property type="protein sequence ID" value="OAE28524.1"/>
    <property type="molecule type" value="Genomic_DNA"/>
</dbReference>
<dbReference type="AlphaFoldDB" id="A0A176W6B6"/>
<accession>A0A176W6B6</accession>